<feature type="domain" description="NADH:flavin oxidoreductase/NADH oxidase N-terminal" evidence="5">
    <location>
        <begin position="18"/>
        <end position="328"/>
    </location>
</feature>
<dbReference type="InterPro" id="IPR051799">
    <property type="entry name" value="NADH_flavin_oxidoreductase"/>
</dbReference>
<protein>
    <submittedName>
        <fullName evidence="6">NADH:flavin oxidoreductase/NADH oxidase</fullName>
    </submittedName>
</protein>
<accession>A0ABR4PIC8</accession>
<dbReference type="InterPro" id="IPR001155">
    <property type="entry name" value="OxRdtase_FMN_N"/>
</dbReference>
<evidence type="ECO:0000256" key="3">
    <source>
        <dbReference type="ARBA" id="ARBA00022643"/>
    </source>
</evidence>
<sequence length="378" mass="40640">MGETVSGNDHYPTKGFSNIYKQWGQGGWGMILTGNVQVDPKHLGSGVDLLIDASRVHDAAYQKGWREYAQACQPAPVVMQINHPGRQSPMGAGSRGFFEKAVAPSAVALDLGPGLVARGLRALMFGTPRALTTAEVYDIIKHFVTAGKLAYDCGFQGVELHAAHGYLLAQFMAARTNLRTDEFGGSAAKRAEIAVRIIKGIREATSPSFAIGMKINSVDAALSGDTDAGFLEQVERFNDAGIDFLEVSGGTYEKPDMAASAPTSARTAEREAYFLTFSALIRENFPKIPLMVTGGFRSVAFMNKAVASKQVDLVGIGRPAALNTHIPRDIFDAKETSDLKLDAPKIPLSWPMSWIPVKIVGAGMETIWYGKKIAAMAL</sequence>
<evidence type="ECO:0000313" key="7">
    <source>
        <dbReference type="Proteomes" id="UP001629113"/>
    </source>
</evidence>
<evidence type="ECO:0000256" key="1">
    <source>
        <dbReference type="ARBA" id="ARBA00005979"/>
    </source>
</evidence>
<proteinExistence type="inferred from homology"/>
<dbReference type="Proteomes" id="UP001629113">
    <property type="component" value="Unassembled WGS sequence"/>
</dbReference>
<dbReference type="SUPFAM" id="SSF51395">
    <property type="entry name" value="FMN-linked oxidoreductases"/>
    <property type="match status" value="1"/>
</dbReference>
<reference evidence="6 7" key="1">
    <citation type="submission" date="2024-06" db="EMBL/GenBank/DDBJ databases">
        <title>Complete genome of Phlyctema vagabunda strain 19-DSS-EL-015.</title>
        <authorList>
            <person name="Fiorenzani C."/>
        </authorList>
    </citation>
    <scope>NUCLEOTIDE SEQUENCE [LARGE SCALE GENOMIC DNA]</scope>
    <source>
        <strain evidence="6 7">19-DSS-EL-015</strain>
    </source>
</reference>
<dbReference type="Pfam" id="PF00724">
    <property type="entry name" value="Oxidored_FMN"/>
    <property type="match status" value="1"/>
</dbReference>
<dbReference type="Gene3D" id="3.20.20.70">
    <property type="entry name" value="Aldolase class I"/>
    <property type="match status" value="1"/>
</dbReference>
<name>A0ABR4PIC8_9HELO</name>
<keyword evidence="7" id="KW-1185">Reference proteome</keyword>
<evidence type="ECO:0000313" key="6">
    <source>
        <dbReference type="EMBL" id="KAL3422993.1"/>
    </source>
</evidence>
<dbReference type="InterPro" id="IPR013785">
    <property type="entry name" value="Aldolase_TIM"/>
</dbReference>
<evidence type="ECO:0000256" key="2">
    <source>
        <dbReference type="ARBA" id="ARBA00022630"/>
    </source>
</evidence>
<dbReference type="PANTHER" id="PTHR43656">
    <property type="entry name" value="BINDING OXIDOREDUCTASE, PUTATIVE (AFU_ORTHOLOGUE AFUA_2G08260)-RELATED"/>
    <property type="match status" value="1"/>
</dbReference>
<keyword evidence="3" id="KW-0288">FMN</keyword>
<evidence type="ECO:0000259" key="5">
    <source>
        <dbReference type="Pfam" id="PF00724"/>
    </source>
</evidence>
<keyword evidence="4" id="KW-0560">Oxidoreductase</keyword>
<comment type="caution">
    <text evidence="6">The sequence shown here is derived from an EMBL/GenBank/DDBJ whole genome shotgun (WGS) entry which is preliminary data.</text>
</comment>
<gene>
    <name evidence="6" type="ORF">PVAG01_04740</name>
</gene>
<dbReference type="PANTHER" id="PTHR43656:SF2">
    <property type="entry name" value="BINDING OXIDOREDUCTASE, PUTATIVE (AFU_ORTHOLOGUE AFUA_2G08260)-RELATED"/>
    <property type="match status" value="1"/>
</dbReference>
<organism evidence="6 7">
    <name type="scientific">Phlyctema vagabunda</name>
    <dbReference type="NCBI Taxonomy" id="108571"/>
    <lineage>
        <taxon>Eukaryota</taxon>
        <taxon>Fungi</taxon>
        <taxon>Dikarya</taxon>
        <taxon>Ascomycota</taxon>
        <taxon>Pezizomycotina</taxon>
        <taxon>Leotiomycetes</taxon>
        <taxon>Helotiales</taxon>
        <taxon>Dermateaceae</taxon>
        <taxon>Phlyctema</taxon>
    </lineage>
</organism>
<comment type="similarity">
    <text evidence="1">Belongs to the NADH:flavin oxidoreductase/NADH oxidase family.</text>
</comment>
<keyword evidence="2" id="KW-0285">Flavoprotein</keyword>
<evidence type="ECO:0000256" key="4">
    <source>
        <dbReference type="ARBA" id="ARBA00023002"/>
    </source>
</evidence>
<dbReference type="EMBL" id="JBFCZG010000004">
    <property type="protein sequence ID" value="KAL3422993.1"/>
    <property type="molecule type" value="Genomic_DNA"/>
</dbReference>